<dbReference type="SUPFAM" id="SSF50978">
    <property type="entry name" value="WD40 repeat-like"/>
    <property type="match status" value="1"/>
</dbReference>
<organism evidence="4 5">
    <name type="scientific">Tilletia caries</name>
    <name type="common">wheat bunt fungus</name>
    <dbReference type="NCBI Taxonomy" id="13290"/>
    <lineage>
        <taxon>Eukaryota</taxon>
        <taxon>Fungi</taxon>
        <taxon>Dikarya</taxon>
        <taxon>Basidiomycota</taxon>
        <taxon>Ustilaginomycotina</taxon>
        <taxon>Exobasidiomycetes</taxon>
        <taxon>Tilletiales</taxon>
        <taxon>Tilletiaceae</taxon>
        <taxon>Tilletia</taxon>
    </lineage>
</organism>
<comment type="caution">
    <text evidence="4">The sequence shown here is derived from an EMBL/GenBank/DDBJ whole genome shotgun (WGS) entry which is preliminary data.</text>
</comment>
<evidence type="ECO:0000313" key="4">
    <source>
        <dbReference type="EMBL" id="KAE8262167.1"/>
    </source>
</evidence>
<dbReference type="GO" id="GO:0071013">
    <property type="term" value="C:catalytic step 2 spliceosome"/>
    <property type="evidence" value="ECO:0007669"/>
    <property type="project" value="TreeGrafter"/>
</dbReference>
<accession>A0A177V9M2</accession>
<reference evidence="4" key="2">
    <citation type="journal article" date="2019" name="IMA Fungus">
        <title>Genome sequencing and comparison of five Tilletia species to identify candidate genes for the detection of regulated species infecting wheat.</title>
        <authorList>
            <person name="Nguyen H.D.T."/>
            <person name="Sultana T."/>
            <person name="Kesanakurti P."/>
            <person name="Hambleton S."/>
        </authorList>
    </citation>
    <scope>NUCLEOTIDE SEQUENCE</scope>
    <source>
        <strain evidence="4">DAOMC 238032</strain>
    </source>
</reference>
<dbReference type="Gene3D" id="2.130.10.10">
    <property type="entry name" value="YVTN repeat-like/Quinoprotein amine dehydrogenase"/>
    <property type="match status" value="1"/>
</dbReference>
<dbReference type="Proteomes" id="UP000077671">
    <property type="component" value="Unassembled WGS sequence"/>
</dbReference>
<keyword evidence="6" id="KW-1185">Reference proteome</keyword>
<evidence type="ECO:0000313" key="3">
    <source>
        <dbReference type="EMBL" id="CAD6902828.1"/>
    </source>
</evidence>
<sequence>MPATMRFVPVPHRAEMDRPRLGGPFCDETQSGERTDAVLAASQYVSVRQSAAAGLRKTAPGEQVPRTHHQAHILQGHAKAVAALTLSPTAPASAPRLLSASFHDTPIVWSPLKGIKERRLRRTRATVNVVVCTWAGREILASGSDDGKLLLWDPEYRNPLDSIDIGYPVTALAFSDDGNQLYVGSVDNDIHAYGPRPGGLCCDRVQGRERM</sequence>
<dbReference type="PANTHER" id="PTHR44006">
    <property type="entry name" value="U5 SMALL NUCLEAR RIBONUCLEOPROTEIN 40 KDA PROTEIN"/>
    <property type="match status" value="1"/>
</dbReference>
<evidence type="ECO:0000313" key="5">
    <source>
        <dbReference type="Proteomes" id="UP000077671"/>
    </source>
</evidence>
<dbReference type="InterPro" id="IPR001680">
    <property type="entry name" value="WD40_rpt"/>
</dbReference>
<reference evidence="4" key="1">
    <citation type="submission" date="2016-04" db="EMBL/GenBank/DDBJ databases">
        <authorList>
            <person name="Nguyen H.D."/>
            <person name="Kesanakurti P."/>
            <person name="Cullis J."/>
            <person name="Levesque C.A."/>
            <person name="Hambleton S."/>
        </authorList>
    </citation>
    <scope>NUCLEOTIDE SEQUENCE</scope>
    <source>
        <strain evidence="4">DAOMC 238032</strain>
    </source>
</reference>
<name>A0A177V9M2_9BASI</name>
<evidence type="ECO:0000256" key="1">
    <source>
        <dbReference type="ARBA" id="ARBA00022574"/>
    </source>
</evidence>
<dbReference type="SMART" id="SM00320">
    <property type="entry name" value="WD40"/>
    <property type="match status" value="3"/>
</dbReference>
<evidence type="ECO:0000256" key="2">
    <source>
        <dbReference type="ARBA" id="ARBA00022737"/>
    </source>
</evidence>
<proteinExistence type="predicted"/>
<dbReference type="GO" id="GO:0003723">
    <property type="term" value="F:RNA binding"/>
    <property type="evidence" value="ECO:0007669"/>
    <property type="project" value="TreeGrafter"/>
</dbReference>
<keyword evidence="1" id="KW-0853">WD repeat</keyword>
<keyword evidence="2" id="KW-0677">Repeat</keyword>
<gene>
    <name evidence="4" type="ORF">A4X03_0g2665</name>
    <name evidence="3" type="ORF">JKIAZH3_G5807</name>
</gene>
<dbReference type="EMBL" id="LWDD02000270">
    <property type="protein sequence ID" value="KAE8262167.1"/>
    <property type="molecule type" value="Genomic_DNA"/>
</dbReference>
<dbReference type="AlphaFoldDB" id="A0A177V9M2"/>
<dbReference type="EMBL" id="CAJHJG010000480">
    <property type="protein sequence ID" value="CAD6902828.1"/>
    <property type="molecule type" value="Genomic_DNA"/>
</dbReference>
<dbReference type="Pfam" id="PF00400">
    <property type="entry name" value="WD40"/>
    <property type="match status" value="2"/>
</dbReference>
<evidence type="ECO:0000313" key="6">
    <source>
        <dbReference type="Proteomes" id="UP000836402"/>
    </source>
</evidence>
<dbReference type="Proteomes" id="UP000836402">
    <property type="component" value="Unassembled WGS sequence"/>
</dbReference>
<reference evidence="3" key="3">
    <citation type="submission" date="2020-10" db="EMBL/GenBank/DDBJ databases">
        <authorList>
            <person name="Sedaghatjoo S."/>
        </authorList>
    </citation>
    <scope>NUCLEOTIDE SEQUENCE</scope>
    <source>
        <strain evidence="3">AZH3</strain>
    </source>
</reference>
<dbReference type="PANTHER" id="PTHR44006:SF1">
    <property type="entry name" value="U5 SMALL NUCLEAR RIBONUCLEOPROTEIN 40 KDA PROTEIN"/>
    <property type="match status" value="1"/>
</dbReference>
<protein>
    <submittedName>
        <fullName evidence="4">Uncharacterized protein</fullName>
    </submittedName>
</protein>
<dbReference type="InterPro" id="IPR015943">
    <property type="entry name" value="WD40/YVTN_repeat-like_dom_sf"/>
</dbReference>
<dbReference type="InterPro" id="IPR052234">
    <property type="entry name" value="U5_snRNP_Component"/>
</dbReference>
<dbReference type="InterPro" id="IPR036322">
    <property type="entry name" value="WD40_repeat_dom_sf"/>
</dbReference>